<evidence type="ECO:0000256" key="8">
    <source>
        <dbReference type="RuleBase" id="RU004506"/>
    </source>
</evidence>
<evidence type="ECO:0000256" key="1">
    <source>
        <dbReference type="ARBA" id="ARBA00001933"/>
    </source>
</evidence>
<dbReference type="GO" id="GO:0030170">
    <property type="term" value="F:pyridoxal phosphate binding"/>
    <property type="evidence" value="ECO:0007669"/>
    <property type="project" value="UniProtKB-UniRule"/>
</dbReference>
<comment type="function">
    <text evidence="8">Catalyzes the removal of elemental sulfur and selenium atoms from L-cysteine, L-cystine, L-selenocysteine, and L-selenocystine to produce L-alanine.</text>
</comment>
<comment type="cofactor">
    <cofactor evidence="1 7">
        <name>pyridoxal 5'-phosphate</name>
        <dbReference type="ChEBI" id="CHEBI:597326"/>
    </cofactor>
</comment>
<comment type="caution">
    <text evidence="10">The sequence shown here is derived from an EMBL/GenBank/DDBJ whole genome shotgun (WGS) entry which is preliminary data.</text>
</comment>
<dbReference type="InterPro" id="IPR010970">
    <property type="entry name" value="Cys_dSase_SufS"/>
</dbReference>
<evidence type="ECO:0000256" key="6">
    <source>
        <dbReference type="ARBA" id="ARBA00050776"/>
    </source>
</evidence>
<evidence type="ECO:0000256" key="3">
    <source>
        <dbReference type="ARBA" id="ARBA00012239"/>
    </source>
</evidence>
<evidence type="ECO:0000259" key="9">
    <source>
        <dbReference type="Pfam" id="PF00266"/>
    </source>
</evidence>
<comment type="similarity">
    <text evidence="2 8">Belongs to the class-V pyridoxal-phosphate-dependent aminotransferase family. Csd subfamily.</text>
</comment>
<gene>
    <name evidence="10" type="ORF">A2160_00495</name>
</gene>
<evidence type="ECO:0000313" key="11">
    <source>
        <dbReference type="Proteomes" id="UP000177006"/>
    </source>
</evidence>
<dbReference type="InterPro" id="IPR016454">
    <property type="entry name" value="Cysteine_dSase"/>
</dbReference>
<dbReference type="PANTHER" id="PTHR43586:SF8">
    <property type="entry name" value="CYSTEINE DESULFURASE 1, CHLOROPLASTIC"/>
    <property type="match status" value="1"/>
</dbReference>
<dbReference type="GO" id="GO:0006534">
    <property type="term" value="P:cysteine metabolic process"/>
    <property type="evidence" value="ECO:0007669"/>
    <property type="project" value="UniProtKB-UniRule"/>
</dbReference>
<dbReference type="EC" id="2.8.1.7" evidence="3 8"/>
<keyword evidence="4 8" id="KW-0808">Transferase</keyword>
<evidence type="ECO:0000256" key="7">
    <source>
        <dbReference type="RuleBase" id="RU004504"/>
    </source>
</evidence>
<dbReference type="Gene3D" id="3.40.640.10">
    <property type="entry name" value="Type I PLP-dependent aspartate aminotransferase-like (Major domain)"/>
    <property type="match status" value="1"/>
</dbReference>
<accession>A0A1F5E3M5</accession>
<comment type="catalytic activity">
    <reaction evidence="6 8">
        <text>(sulfur carrier)-H + L-cysteine = (sulfur carrier)-SH + L-alanine</text>
        <dbReference type="Rhea" id="RHEA:43892"/>
        <dbReference type="Rhea" id="RHEA-COMP:14737"/>
        <dbReference type="Rhea" id="RHEA-COMP:14739"/>
        <dbReference type="ChEBI" id="CHEBI:29917"/>
        <dbReference type="ChEBI" id="CHEBI:35235"/>
        <dbReference type="ChEBI" id="CHEBI:57972"/>
        <dbReference type="ChEBI" id="CHEBI:64428"/>
        <dbReference type="EC" id="2.8.1.7"/>
    </reaction>
</comment>
<dbReference type="GO" id="GO:0031071">
    <property type="term" value="F:cysteine desulfurase activity"/>
    <property type="evidence" value="ECO:0007669"/>
    <property type="project" value="UniProtKB-UniRule"/>
</dbReference>
<dbReference type="Proteomes" id="UP000177006">
    <property type="component" value="Unassembled WGS sequence"/>
</dbReference>
<protein>
    <recommendedName>
        <fullName evidence="3 8">Cysteine desulfurase</fullName>
        <ecNumber evidence="3 8">2.8.1.7</ecNumber>
    </recommendedName>
</protein>
<dbReference type="PIRSF" id="PIRSF005572">
    <property type="entry name" value="NifS"/>
    <property type="match status" value="1"/>
</dbReference>
<dbReference type="Pfam" id="PF00266">
    <property type="entry name" value="Aminotran_5"/>
    <property type="match status" value="1"/>
</dbReference>
<sequence length="413" mass="46033">MNLDQIRADFPILKRRIHDKPLAYFDNAATSQKPNVVIEAIKNYYENHNANVHRGVHTLAEESTTAYEQARETVAHFIGAEPKELIFVRNTTEAINLVAFSWARKNIKAGDVILTTEMEHHSNIVPWQQLAKSVGCRVEYVKVDKDYLLDWEDFKRKLKLKPKLVCVTHVSNALGTINPVKEMTSLAHKVGAKVLVDGAQAVPHLPVNVKNLNCDFYAFSGHKMLGPMGIGGLYVEAKILAEMDPFLTGGGTISEVYKDRTVFAEVPDRYDAGTPNVADAVGLAAAVDYLSLVGMENIRQHEKELTAYALEKLQAQSASRRNKLQVRVFGPKDLEKRAGVISFAIDGIHAHDAAQVLDQEGIAVRSGHHCCMILHREVLNVPATVRASFYLYNTKEEVDRLIEALGKVKEVFK</sequence>
<dbReference type="SUPFAM" id="SSF53383">
    <property type="entry name" value="PLP-dependent transferases"/>
    <property type="match status" value="1"/>
</dbReference>
<dbReference type="PANTHER" id="PTHR43586">
    <property type="entry name" value="CYSTEINE DESULFURASE"/>
    <property type="match status" value="1"/>
</dbReference>
<dbReference type="CDD" id="cd06453">
    <property type="entry name" value="SufS_like"/>
    <property type="match status" value="1"/>
</dbReference>
<dbReference type="NCBIfam" id="TIGR01979">
    <property type="entry name" value="sufS"/>
    <property type="match status" value="1"/>
</dbReference>
<proteinExistence type="inferred from homology"/>
<organism evidence="10 11">
    <name type="scientific">Candidatus Beckwithbacteria bacterium RBG_13_42_9</name>
    <dbReference type="NCBI Taxonomy" id="1797457"/>
    <lineage>
        <taxon>Bacteria</taxon>
        <taxon>Candidatus Beckwithiibacteriota</taxon>
    </lineage>
</organism>
<dbReference type="InterPro" id="IPR000192">
    <property type="entry name" value="Aminotrans_V_dom"/>
</dbReference>
<dbReference type="InterPro" id="IPR015424">
    <property type="entry name" value="PyrdxlP-dep_Trfase"/>
</dbReference>
<evidence type="ECO:0000313" key="10">
    <source>
        <dbReference type="EMBL" id="OGD62029.1"/>
    </source>
</evidence>
<dbReference type="AlphaFoldDB" id="A0A1F5E3M5"/>
<dbReference type="PROSITE" id="PS00595">
    <property type="entry name" value="AA_TRANSFER_CLASS_5"/>
    <property type="match status" value="1"/>
</dbReference>
<dbReference type="InterPro" id="IPR015421">
    <property type="entry name" value="PyrdxlP-dep_Trfase_major"/>
</dbReference>
<name>A0A1F5E3M5_9BACT</name>
<dbReference type="EMBL" id="MEZK01000027">
    <property type="protein sequence ID" value="OGD62029.1"/>
    <property type="molecule type" value="Genomic_DNA"/>
</dbReference>
<feature type="domain" description="Aminotransferase class V" evidence="9">
    <location>
        <begin position="24"/>
        <end position="401"/>
    </location>
</feature>
<dbReference type="Gene3D" id="3.90.1150.10">
    <property type="entry name" value="Aspartate Aminotransferase, domain 1"/>
    <property type="match status" value="1"/>
</dbReference>
<evidence type="ECO:0000256" key="5">
    <source>
        <dbReference type="ARBA" id="ARBA00022898"/>
    </source>
</evidence>
<dbReference type="InterPro" id="IPR015422">
    <property type="entry name" value="PyrdxlP-dep_Trfase_small"/>
</dbReference>
<dbReference type="InterPro" id="IPR020578">
    <property type="entry name" value="Aminotrans_V_PyrdxlP_BS"/>
</dbReference>
<evidence type="ECO:0000256" key="2">
    <source>
        <dbReference type="ARBA" id="ARBA00010447"/>
    </source>
</evidence>
<keyword evidence="5 8" id="KW-0663">Pyridoxal phosphate</keyword>
<evidence type="ECO:0000256" key="4">
    <source>
        <dbReference type="ARBA" id="ARBA00022679"/>
    </source>
</evidence>
<dbReference type="STRING" id="1797457.A2160_00495"/>
<reference evidence="10 11" key="1">
    <citation type="journal article" date="2016" name="Nat. Commun.">
        <title>Thousands of microbial genomes shed light on interconnected biogeochemical processes in an aquifer system.</title>
        <authorList>
            <person name="Anantharaman K."/>
            <person name="Brown C.T."/>
            <person name="Hug L.A."/>
            <person name="Sharon I."/>
            <person name="Castelle C.J."/>
            <person name="Probst A.J."/>
            <person name="Thomas B.C."/>
            <person name="Singh A."/>
            <person name="Wilkins M.J."/>
            <person name="Karaoz U."/>
            <person name="Brodie E.L."/>
            <person name="Williams K.H."/>
            <person name="Hubbard S.S."/>
            <person name="Banfield J.F."/>
        </authorList>
    </citation>
    <scope>NUCLEOTIDE SEQUENCE [LARGE SCALE GENOMIC DNA]</scope>
</reference>